<dbReference type="InterPro" id="IPR044961">
    <property type="entry name" value="MS5/SDI1"/>
</dbReference>
<evidence type="ECO:0000313" key="10">
    <source>
        <dbReference type="Proteomes" id="UP000075243"/>
    </source>
</evidence>
<dbReference type="Gramene" id="C.cajan_25631.t">
    <property type="protein sequence ID" value="C.cajan_25631.t"/>
    <property type="gene ID" value="C.cajan_25631"/>
</dbReference>
<dbReference type="PROSITE" id="PS50005">
    <property type="entry name" value="TPR"/>
    <property type="match status" value="1"/>
</dbReference>
<feature type="region of interest" description="Disordered" evidence="8">
    <location>
        <begin position="370"/>
        <end position="428"/>
    </location>
</feature>
<dbReference type="Proteomes" id="UP000075243">
    <property type="component" value="Unassembled WGS sequence"/>
</dbReference>
<gene>
    <name evidence="9" type="ORF">KK1_026088</name>
</gene>
<reference evidence="9" key="1">
    <citation type="journal article" date="2012" name="Nat. Biotechnol.">
        <title>Draft genome sequence of pigeonpea (Cajanus cajan), an orphan legume crop of resource-poor farmers.</title>
        <authorList>
            <person name="Varshney R.K."/>
            <person name="Chen W."/>
            <person name="Li Y."/>
            <person name="Bharti A.K."/>
            <person name="Saxena R.K."/>
            <person name="Schlueter J.A."/>
            <person name="Donoghue M.T."/>
            <person name="Azam S."/>
            <person name="Fan G."/>
            <person name="Whaley A.M."/>
            <person name="Farmer A.D."/>
            <person name="Sheridan J."/>
            <person name="Iwata A."/>
            <person name="Tuteja R."/>
            <person name="Penmetsa R.V."/>
            <person name="Wu W."/>
            <person name="Upadhyaya H.D."/>
            <person name="Yang S.P."/>
            <person name="Shah T."/>
            <person name="Saxena K.B."/>
            <person name="Michael T."/>
            <person name="McCombie W.R."/>
            <person name="Yang B."/>
            <person name="Zhang G."/>
            <person name="Yang H."/>
            <person name="Wang J."/>
            <person name="Spillane C."/>
            <person name="Cook D.R."/>
            <person name="May G.D."/>
            <person name="Xu X."/>
            <person name="Jackson S.A."/>
        </authorList>
    </citation>
    <scope>NUCLEOTIDE SEQUENCE [LARGE SCALE GENOMIC DNA]</scope>
</reference>
<feature type="region of interest" description="Disordered" evidence="8">
    <location>
        <begin position="593"/>
        <end position="614"/>
    </location>
</feature>
<evidence type="ECO:0000313" key="9">
    <source>
        <dbReference type="EMBL" id="KYP52011.1"/>
    </source>
</evidence>
<organism evidence="9 10">
    <name type="scientific">Cajanus cajan</name>
    <name type="common">Pigeon pea</name>
    <name type="synonym">Cajanus indicus</name>
    <dbReference type="NCBI Taxonomy" id="3821"/>
    <lineage>
        <taxon>Eukaryota</taxon>
        <taxon>Viridiplantae</taxon>
        <taxon>Streptophyta</taxon>
        <taxon>Embryophyta</taxon>
        <taxon>Tracheophyta</taxon>
        <taxon>Spermatophyta</taxon>
        <taxon>Magnoliopsida</taxon>
        <taxon>eudicotyledons</taxon>
        <taxon>Gunneridae</taxon>
        <taxon>Pentapetalae</taxon>
        <taxon>rosids</taxon>
        <taxon>fabids</taxon>
        <taxon>Fabales</taxon>
        <taxon>Fabaceae</taxon>
        <taxon>Papilionoideae</taxon>
        <taxon>50 kb inversion clade</taxon>
        <taxon>NPAAA clade</taxon>
        <taxon>indigoferoid/millettioid clade</taxon>
        <taxon>Phaseoleae</taxon>
        <taxon>Cajanus</taxon>
    </lineage>
</organism>
<name>A0A151SB89_CAJCA</name>
<proteinExistence type="inferred from homology"/>
<evidence type="ECO:0000256" key="1">
    <source>
        <dbReference type="ARBA" id="ARBA00004123"/>
    </source>
</evidence>
<comment type="subcellular location">
    <subcellularLocation>
        <location evidence="1">Nucleus</location>
    </subcellularLocation>
</comment>
<sequence>MLFERGSPARCFTTPPPQPPSSWKSRLSRSPTVPFSERKKSPNSANKNDLFHIIHKVPAGDSPYVKAKQVQLVDKDPGRAISLFWAAINAGDRVESALKDMALVMKQLNRSDEAIEAIKSFRHLCPLDSQDSLDNILVELYKRSGRVDEEIAMLHHKLKQIEDGVTFVGRTTKQARSQGKKIQITAEQEISRILGNLAWAYLQKEDYKTAEEHYRKALSFEVDRNKQCNLAICLMHMNRIKEAKFLLQAVSTATKNRKMDDSFVKSFERASQMLIEIESSSSDNAAFSVTSKSQCSPQSFETSIEKSSDSIKSRTENRSVTSEGDVSHARRRLYQSPDCGRRDLNVPCTKPKRCSWGFNNGYRRETWGDVHSDSKSSFGTPPNNVKHATRPRENGLSSPANGKWRSRTLEDPSIPRHEGTTAVASSNSLHTLNTEAAIEFTEKEKPAAYDSSYRSTLSESHVMVVNGANEFASGNRKPLEKKSWADIVEEEQDEQIQNDFFSGYISFDGEDGAEVFNDENEDSNIIYQCPWPQNQIECSSKKLELDQKDGASGSAILSRNPTARRSLCFNAEPTSEPAYFFCTSKSPRKASNLESRRILARERDSLTGEKKQTRRNRLQVFQDITLLPETP</sequence>
<comment type="similarity">
    <text evidence="6">Belongs to the MS5 protein family.</text>
</comment>
<dbReference type="EMBL" id="KQ483429">
    <property type="protein sequence ID" value="KYP52011.1"/>
    <property type="molecule type" value="Genomic_DNA"/>
</dbReference>
<evidence type="ECO:0000256" key="4">
    <source>
        <dbReference type="ARBA" id="ARBA00023054"/>
    </source>
</evidence>
<feature type="region of interest" description="Disordered" evidence="8">
    <location>
        <begin position="1"/>
        <end position="47"/>
    </location>
</feature>
<keyword evidence="2" id="KW-0677">Repeat</keyword>
<accession>A0A151SB89</accession>
<feature type="compositionally biased region" description="Basic and acidic residues" evidence="8">
    <location>
        <begin position="303"/>
        <end position="317"/>
    </location>
</feature>
<dbReference type="InterPro" id="IPR019734">
    <property type="entry name" value="TPR_rpt"/>
</dbReference>
<dbReference type="SUPFAM" id="SSF48452">
    <property type="entry name" value="TPR-like"/>
    <property type="match status" value="1"/>
</dbReference>
<feature type="compositionally biased region" description="Basic and acidic residues" evidence="8">
    <location>
        <begin position="594"/>
        <end position="611"/>
    </location>
</feature>
<dbReference type="InterPro" id="IPR011990">
    <property type="entry name" value="TPR-like_helical_dom_sf"/>
</dbReference>
<feature type="compositionally biased region" description="Basic and acidic residues" evidence="8">
    <location>
        <begin position="407"/>
        <end position="419"/>
    </location>
</feature>
<dbReference type="SMART" id="SM00028">
    <property type="entry name" value="TPR"/>
    <property type="match status" value="2"/>
</dbReference>
<feature type="region of interest" description="Disordered" evidence="8">
    <location>
        <begin position="298"/>
        <end position="332"/>
    </location>
</feature>
<evidence type="ECO:0000256" key="3">
    <source>
        <dbReference type="ARBA" id="ARBA00022803"/>
    </source>
</evidence>
<evidence type="ECO:0000256" key="5">
    <source>
        <dbReference type="ARBA" id="ARBA00023242"/>
    </source>
</evidence>
<keyword evidence="3 7" id="KW-0802">TPR repeat</keyword>
<dbReference type="PANTHER" id="PTHR36326">
    <property type="entry name" value="PROTEIN POLLENLESS 3-LIKE 2"/>
    <property type="match status" value="1"/>
</dbReference>
<evidence type="ECO:0000256" key="8">
    <source>
        <dbReference type="SAM" id="MobiDB-lite"/>
    </source>
</evidence>
<dbReference type="AlphaFoldDB" id="A0A151SB89"/>
<feature type="repeat" description="TPR" evidence="7">
    <location>
        <begin position="191"/>
        <end position="224"/>
    </location>
</feature>
<keyword evidence="5" id="KW-0539">Nucleus</keyword>
<dbReference type="Gene3D" id="1.25.40.10">
    <property type="entry name" value="Tetratricopeptide repeat domain"/>
    <property type="match status" value="1"/>
</dbReference>
<dbReference type="OrthoDB" id="1620277at2759"/>
<protein>
    <submittedName>
        <fullName evidence="9">Uncharacterized protein</fullName>
    </submittedName>
</protein>
<dbReference type="GO" id="GO:0005634">
    <property type="term" value="C:nucleus"/>
    <property type="evidence" value="ECO:0007669"/>
    <property type="project" value="UniProtKB-SubCell"/>
</dbReference>
<evidence type="ECO:0000256" key="6">
    <source>
        <dbReference type="ARBA" id="ARBA00025750"/>
    </source>
</evidence>
<feature type="compositionally biased region" description="Polar residues" evidence="8">
    <location>
        <begin position="21"/>
        <end position="33"/>
    </location>
</feature>
<dbReference type="STRING" id="3821.A0A151SB89"/>
<dbReference type="Pfam" id="PF13181">
    <property type="entry name" value="TPR_8"/>
    <property type="match status" value="1"/>
</dbReference>
<evidence type="ECO:0000256" key="2">
    <source>
        <dbReference type="ARBA" id="ARBA00022737"/>
    </source>
</evidence>
<evidence type="ECO:0000256" key="7">
    <source>
        <dbReference type="PROSITE-ProRule" id="PRU00339"/>
    </source>
</evidence>
<dbReference type="PANTHER" id="PTHR36326:SF4">
    <property type="entry name" value="PROTEIN POLLENLESS 3-LIKE 1"/>
    <property type="match status" value="1"/>
</dbReference>
<dbReference type="OMA" id="RETWGDV"/>
<keyword evidence="4" id="KW-0175">Coiled coil</keyword>
<keyword evidence="10" id="KW-1185">Reference proteome</keyword>